<dbReference type="InterPro" id="IPR027417">
    <property type="entry name" value="P-loop_NTPase"/>
</dbReference>
<reference evidence="3" key="1">
    <citation type="journal article" date="2014" name="Environ. Microbiol.">
        <title>Comparative genomics of the marine bacterial genus Glaciecola reveals the high degree of genomic diversity and genomic characteristic for cold adaptation.</title>
        <authorList>
            <person name="Qin Q.L."/>
            <person name="Xie B.B."/>
            <person name="Yu Y."/>
            <person name="Shu Y.L."/>
            <person name="Rong J.C."/>
            <person name="Zhang Y.J."/>
            <person name="Zhao D.L."/>
            <person name="Chen X.L."/>
            <person name="Zhang X.Y."/>
            <person name="Chen B."/>
            <person name="Zhou B.C."/>
            <person name="Zhang Y.Z."/>
        </authorList>
    </citation>
    <scope>NUCLEOTIDE SEQUENCE [LARGE SCALE GENOMIC DNA]</scope>
    <source>
        <strain evidence="3">ACAM 615</strain>
    </source>
</reference>
<dbReference type="PANTHER" id="PTHR42714">
    <property type="entry name" value="TRNA MODIFICATION GTPASE GTPBP3"/>
    <property type="match status" value="1"/>
</dbReference>
<gene>
    <name evidence="2" type="ORF">GPAL_3739</name>
</gene>
<organism evidence="2 3">
    <name type="scientific">Brumicola pallidula DSM 14239 = ACAM 615</name>
    <dbReference type="NCBI Taxonomy" id="1121922"/>
    <lineage>
        <taxon>Bacteria</taxon>
        <taxon>Pseudomonadati</taxon>
        <taxon>Pseudomonadota</taxon>
        <taxon>Gammaproteobacteria</taxon>
        <taxon>Alteromonadales</taxon>
        <taxon>Alteromonadaceae</taxon>
        <taxon>Brumicola</taxon>
    </lineage>
</organism>
<dbReference type="Pfam" id="PF01926">
    <property type="entry name" value="MMR_HSR1"/>
    <property type="match status" value="1"/>
</dbReference>
<comment type="caution">
    <text evidence="2">The sequence shown here is derived from an EMBL/GenBank/DDBJ whole genome shotgun (WGS) entry which is preliminary data.</text>
</comment>
<dbReference type="STRING" id="1121922.GCA_000428905_03753"/>
<dbReference type="GO" id="GO:0005829">
    <property type="term" value="C:cytosol"/>
    <property type="evidence" value="ECO:0007669"/>
    <property type="project" value="TreeGrafter"/>
</dbReference>
<protein>
    <submittedName>
        <fullName evidence="2">GTPase, putative</fullName>
    </submittedName>
</protein>
<dbReference type="RefSeq" id="WP_006014914.1">
    <property type="nucleotide sequence ID" value="NZ_AUAV01000025.1"/>
</dbReference>
<dbReference type="Pfam" id="PF11981">
    <property type="entry name" value="DUF3482"/>
    <property type="match status" value="1"/>
</dbReference>
<dbReference type="Gene3D" id="3.40.50.300">
    <property type="entry name" value="P-loop containing nucleotide triphosphate hydrolases"/>
    <property type="match status" value="1"/>
</dbReference>
<accession>K6YCW4</accession>
<dbReference type="SUPFAM" id="SSF52540">
    <property type="entry name" value="P-loop containing nucleoside triphosphate hydrolases"/>
    <property type="match status" value="1"/>
</dbReference>
<sequence>MKSAPNFAVVGHPNKGKSSIVATLSQNDAIAIALEPGTTRSRQAYPLKVDGKTLYTLIDTPGFQRPRRVLEWLEAHSVSASDHSETLRAFVVQHKSDERFNDECELLTPLIDGAGIIYVVDGSVPYSAEHEAEMTILRWSGRPSLALINTIGTDDYSDTWQAALGQFFQVVRKFDAVRAPFEQHLSLLRAFGQLEPDWEKTLENATQFLSKQRQQRQYQSAGIIAKALIDMMSYQAKRTLANNQSTSTIDNSLAEELRTSWYQRQRMREQTLRIDIEHLYQHQRIRRQEAELQWHSDNDLFSEDSRNHWAVSKRYLATAGFGAGALSGVGIDALTFGSSFGTGALLGGLLGAAGSYYYGGKLLLPALKIGLLNNGLKTATFGPVQDSQFAYVVLGRAVDHWWHISHRNHAGRDMLDLIPADNHWIEGLDKESRKIIQKTLDKSRKQQSLDESLQNKFHEALEKCIAVYEDWLTKADI</sequence>
<dbReference type="OrthoDB" id="5406017at2"/>
<dbReference type="AlphaFoldDB" id="K6YCW4"/>
<dbReference type="GO" id="GO:0005525">
    <property type="term" value="F:GTP binding"/>
    <property type="evidence" value="ECO:0007669"/>
    <property type="project" value="InterPro"/>
</dbReference>
<dbReference type="InterPro" id="IPR006073">
    <property type="entry name" value="GTP-bd"/>
</dbReference>
<evidence type="ECO:0000313" key="2">
    <source>
        <dbReference type="EMBL" id="GAC30579.1"/>
    </source>
</evidence>
<keyword evidence="3" id="KW-1185">Reference proteome</keyword>
<feature type="domain" description="G" evidence="1">
    <location>
        <begin position="7"/>
        <end position="96"/>
    </location>
</feature>
<dbReference type="Proteomes" id="UP000006251">
    <property type="component" value="Unassembled WGS sequence"/>
</dbReference>
<proteinExistence type="predicted"/>
<dbReference type="GO" id="GO:0030488">
    <property type="term" value="P:tRNA methylation"/>
    <property type="evidence" value="ECO:0007669"/>
    <property type="project" value="TreeGrafter"/>
</dbReference>
<dbReference type="GO" id="GO:0002098">
    <property type="term" value="P:tRNA wobble uridine modification"/>
    <property type="evidence" value="ECO:0007669"/>
    <property type="project" value="TreeGrafter"/>
</dbReference>
<evidence type="ECO:0000313" key="3">
    <source>
        <dbReference type="Proteomes" id="UP000006251"/>
    </source>
</evidence>
<evidence type="ECO:0000259" key="1">
    <source>
        <dbReference type="Pfam" id="PF01926"/>
    </source>
</evidence>
<name>K6YCW4_9ALTE</name>
<dbReference type="InterPro" id="IPR021871">
    <property type="entry name" value="DUF3482"/>
</dbReference>
<dbReference type="PANTHER" id="PTHR42714:SF7">
    <property type="entry name" value="G DOMAIN-CONTAINING PROTEIN"/>
    <property type="match status" value="1"/>
</dbReference>
<dbReference type="EMBL" id="BAEQ01000064">
    <property type="protein sequence ID" value="GAC30579.1"/>
    <property type="molecule type" value="Genomic_DNA"/>
</dbReference>